<dbReference type="AlphaFoldDB" id="A0A401HQ53"/>
<proteinExistence type="predicted"/>
<accession>A0A401HQ53</accession>
<evidence type="ECO:0000313" key="2">
    <source>
        <dbReference type="Proteomes" id="UP000290527"/>
    </source>
</evidence>
<dbReference type="EMBL" id="BFAX01000003">
    <property type="protein sequence ID" value="GBF36359.1"/>
    <property type="molecule type" value="Genomic_DNA"/>
</dbReference>
<dbReference type="NCBIfam" id="TIGR03277">
    <property type="entry name" value="methan_mark_9"/>
    <property type="match status" value="1"/>
</dbReference>
<evidence type="ECO:0008006" key="3">
    <source>
        <dbReference type="Google" id="ProtNLM"/>
    </source>
</evidence>
<organism evidence="1 2">
    <name type="scientific">Methanofervidicoccus abyssi</name>
    <dbReference type="NCBI Taxonomy" id="2082189"/>
    <lineage>
        <taxon>Archaea</taxon>
        <taxon>Methanobacteriati</taxon>
        <taxon>Methanobacteriota</taxon>
        <taxon>Methanomada group</taxon>
        <taxon>Methanococci</taxon>
        <taxon>Methanococcales</taxon>
        <taxon>Methanofervidicoccus</taxon>
    </lineage>
</organism>
<dbReference type="InterPro" id="IPR017671">
    <property type="entry name" value="Methan_mark_9"/>
</dbReference>
<protein>
    <recommendedName>
        <fullName evidence="3">Methanogenesis marker domain 9</fullName>
    </recommendedName>
</protein>
<name>A0A401HQ53_9EURY</name>
<comment type="caution">
    <text evidence="1">The sequence shown here is derived from an EMBL/GenBank/DDBJ whole genome shotgun (WGS) entry which is preliminary data.</text>
</comment>
<dbReference type="Proteomes" id="UP000290527">
    <property type="component" value="Unassembled WGS sequence"/>
</dbReference>
<evidence type="ECO:0000313" key="1">
    <source>
        <dbReference type="EMBL" id="GBF36359.1"/>
    </source>
</evidence>
<gene>
    <name evidence="1" type="ORF">MHHB_P0589</name>
</gene>
<sequence length="161" mass="18605">MENKMKKVIIMWKDAPSHICRGGDLRGLAFCCPPVKNCPIYDALRILKMTPEEFVKIKEEFGKKTKLGEGKGTCFGSLVWCCKISKPCPFRDNALMRIGMSKEEYMKLKEKLAQEILRKSKFFKETVEFLEKKGFKKEDVERLLLETGDLRKTVVKLKSCT</sequence>
<reference evidence="1 2" key="1">
    <citation type="journal article" date="2019" name="Int. J. Syst. Evol. Microbiol.">
        <title>Methanofervidicoccus abyssi gen. nov., sp. nov., a hydrogenotrophic methanogen, isolated from a hydrothermal vent chimney in the Mid-Cayman Spreading Center, the Caribbean Sea.</title>
        <authorList>
            <person name="Sakai S."/>
            <person name="Takaki Y."/>
            <person name="Miyazaki M."/>
            <person name="Ogawara M."/>
            <person name="Yanagawa K."/>
            <person name="Miyazaki J."/>
            <person name="Takai K."/>
        </authorList>
    </citation>
    <scope>NUCLEOTIDE SEQUENCE [LARGE SCALE GENOMIC DNA]</scope>
    <source>
        <strain evidence="1 2">HHB</strain>
    </source>
</reference>
<keyword evidence="2" id="KW-1185">Reference proteome</keyword>